<dbReference type="OrthoDB" id="316719at2759"/>
<comment type="caution">
    <text evidence="1">The sequence shown here is derived from an EMBL/GenBank/DDBJ whole genome shotgun (WGS) entry which is preliminary data.</text>
</comment>
<reference evidence="1" key="1">
    <citation type="submission" date="2021-01" db="EMBL/GenBank/DDBJ databases">
        <authorList>
            <consortium name="Genoscope - CEA"/>
            <person name="William W."/>
        </authorList>
    </citation>
    <scope>NUCLEOTIDE SEQUENCE</scope>
</reference>
<proteinExistence type="predicted"/>
<accession>A0A8S1MFG1</accession>
<keyword evidence="2" id="KW-1185">Reference proteome</keyword>
<dbReference type="Proteomes" id="UP000692954">
    <property type="component" value="Unassembled WGS sequence"/>
</dbReference>
<evidence type="ECO:0000313" key="1">
    <source>
        <dbReference type="EMBL" id="CAD8074054.1"/>
    </source>
</evidence>
<gene>
    <name evidence="1" type="ORF">PSON_ATCC_30995.1.T0310292</name>
</gene>
<protein>
    <submittedName>
        <fullName evidence="1">Uncharacterized protein</fullName>
    </submittedName>
</protein>
<organism evidence="1 2">
    <name type="scientific">Paramecium sonneborni</name>
    <dbReference type="NCBI Taxonomy" id="65129"/>
    <lineage>
        <taxon>Eukaryota</taxon>
        <taxon>Sar</taxon>
        <taxon>Alveolata</taxon>
        <taxon>Ciliophora</taxon>
        <taxon>Intramacronucleata</taxon>
        <taxon>Oligohymenophorea</taxon>
        <taxon>Peniculida</taxon>
        <taxon>Parameciidae</taxon>
        <taxon>Paramecium</taxon>
    </lineage>
</organism>
<evidence type="ECO:0000313" key="2">
    <source>
        <dbReference type="Proteomes" id="UP000692954"/>
    </source>
</evidence>
<sequence>MQHKPSLFFQCQLYVAELSEPISLLEFTSEDVPNKFSSEQLSNSLNQISDHKPKISLQDDKINPYKSNWANTLLNKQFKVEVTCQGTKWIIKKVCEDEPQKSIVSSLPNLPKSIESQEKLLSKTNSKLKKIRFNKFFVDKHRQYALTPNGFPI</sequence>
<dbReference type="EMBL" id="CAJJDN010000031">
    <property type="protein sequence ID" value="CAD8074054.1"/>
    <property type="molecule type" value="Genomic_DNA"/>
</dbReference>
<dbReference type="AlphaFoldDB" id="A0A8S1MFG1"/>
<name>A0A8S1MFG1_9CILI</name>